<evidence type="ECO:0000313" key="8">
    <source>
        <dbReference type="Proteomes" id="UP000325797"/>
    </source>
</evidence>
<organism evidence="7 8">
    <name type="scientific">Hypericibacter adhaerens</name>
    <dbReference type="NCBI Taxonomy" id="2602016"/>
    <lineage>
        <taxon>Bacteria</taxon>
        <taxon>Pseudomonadati</taxon>
        <taxon>Pseudomonadota</taxon>
        <taxon>Alphaproteobacteria</taxon>
        <taxon>Rhodospirillales</taxon>
        <taxon>Dongiaceae</taxon>
        <taxon>Hypericibacter</taxon>
    </lineage>
</organism>
<dbReference type="NCBIfam" id="TIGR01727">
    <property type="entry name" value="oligo_HPY"/>
    <property type="match status" value="1"/>
</dbReference>
<dbReference type="GO" id="GO:0005524">
    <property type="term" value="F:ATP binding"/>
    <property type="evidence" value="ECO:0007669"/>
    <property type="project" value="UniProtKB-KW"/>
</dbReference>
<gene>
    <name evidence="7" type="ORF">FRZ61_05490</name>
</gene>
<dbReference type="PROSITE" id="PS50893">
    <property type="entry name" value="ABC_TRANSPORTER_2"/>
    <property type="match status" value="1"/>
</dbReference>
<feature type="domain" description="ABC transporter" evidence="6">
    <location>
        <begin position="1"/>
        <end position="252"/>
    </location>
</feature>
<proteinExistence type="inferred from homology"/>
<keyword evidence="4" id="KW-0547">Nucleotide-binding</keyword>
<dbReference type="InterPro" id="IPR003439">
    <property type="entry name" value="ABC_transporter-like_ATP-bd"/>
</dbReference>
<dbReference type="EMBL" id="CP042582">
    <property type="protein sequence ID" value="QEX20631.1"/>
    <property type="molecule type" value="Genomic_DNA"/>
</dbReference>
<keyword evidence="5 7" id="KW-0067">ATP-binding</keyword>
<dbReference type="InterPro" id="IPR003593">
    <property type="entry name" value="AAA+_ATPase"/>
</dbReference>
<protein>
    <submittedName>
        <fullName evidence="7">ABC transporter ATP-binding protein</fullName>
    </submittedName>
</protein>
<dbReference type="GO" id="GO:0005886">
    <property type="term" value="C:plasma membrane"/>
    <property type="evidence" value="ECO:0007669"/>
    <property type="project" value="UniProtKB-SubCell"/>
</dbReference>
<dbReference type="InterPro" id="IPR050319">
    <property type="entry name" value="ABC_transp_ATP-bind"/>
</dbReference>
<dbReference type="InterPro" id="IPR013563">
    <property type="entry name" value="Oligopep_ABC_C"/>
</dbReference>
<dbReference type="PANTHER" id="PTHR43776:SF7">
    <property type="entry name" value="D,D-DIPEPTIDE TRANSPORT ATP-BINDING PROTEIN DDPF-RELATED"/>
    <property type="match status" value="1"/>
</dbReference>
<evidence type="ECO:0000313" key="7">
    <source>
        <dbReference type="EMBL" id="QEX20631.1"/>
    </source>
</evidence>
<dbReference type="SUPFAM" id="SSF52540">
    <property type="entry name" value="P-loop containing nucleoside triphosphate hydrolases"/>
    <property type="match status" value="1"/>
</dbReference>
<comment type="similarity">
    <text evidence="2">Belongs to the ABC transporter superfamily.</text>
</comment>
<evidence type="ECO:0000256" key="1">
    <source>
        <dbReference type="ARBA" id="ARBA00004417"/>
    </source>
</evidence>
<dbReference type="SMART" id="SM00382">
    <property type="entry name" value="AAA"/>
    <property type="match status" value="1"/>
</dbReference>
<evidence type="ECO:0000256" key="2">
    <source>
        <dbReference type="ARBA" id="ARBA00005417"/>
    </source>
</evidence>
<dbReference type="Gene3D" id="3.40.50.300">
    <property type="entry name" value="P-loop containing nucleotide triphosphate hydrolases"/>
    <property type="match status" value="1"/>
</dbReference>
<evidence type="ECO:0000259" key="6">
    <source>
        <dbReference type="PROSITE" id="PS50893"/>
    </source>
</evidence>
<dbReference type="PANTHER" id="PTHR43776">
    <property type="entry name" value="TRANSPORT ATP-BINDING PROTEIN"/>
    <property type="match status" value="1"/>
</dbReference>
<dbReference type="PROSITE" id="PS00211">
    <property type="entry name" value="ABC_TRANSPORTER_1"/>
    <property type="match status" value="1"/>
</dbReference>
<comment type="subcellular location">
    <subcellularLocation>
        <location evidence="1">Cell inner membrane</location>
        <topology evidence="1">Peripheral membrane protein</topology>
    </subcellularLocation>
</comment>
<dbReference type="GO" id="GO:0015833">
    <property type="term" value="P:peptide transport"/>
    <property type="evidence" value="ECO:0007669"/>
    <property type="project" value="InterPro"/>
</dbReference>
<dbReference type="Pfam" id="PF00005">
    <property type="entry name" value="ABC_tran"/>
    <property type="match status" value="1"/>
</dbReference>
<reference evidence="7 8" key="1">
    <citation type="submission" date="2019-08" db="EMBL/GenBank/DDBJ databases">
        <title>Hyperibacter terrae gen. nov., sp. nov. and Hyperibacter viscosus sp. nov., two new members in the family Rhodospirillaceae isolated from the rhizosphere of Hypericum perforatum.</title>
        <authorList>
            <person name="Noviana Z."/>
        </authorList>
    </citation>
    <scope>NUCLEOTIDE SEQUENCE [LARGE SCALE GENOMIC DNA]</scope>
    <source>
        <strain evidence="7 8">R5959</strain>
    </source>
</reference>
<dbReference type="Pfam" id="PF08352">
    <property type="entry name" value="oligo_HPY"/>
    <property type="match status" value="1"/>
</dbReference>
<dbReference type="InterPro" id="IPR027417">
    <property type="entry name" value="P-loop_NTPase"/>
</dbReference>
<dbReference type="AlphaFoldDB" id="A0A5J6MTQ1"/>
<dbReference type="GO" id="GO:0016887">
    <property type="term" value="F:ATP hydrolysis activity"/>
    <property type="evidence" value="ECO:0007669"/>
    <property type="project" value="InterPro"/>
</dbReference>
<accession>A0A5J6MTQ1</accession>
<dbReference type="Proteomes" id="UP000325797">
    <property type="component" value="Chromosome"/>
</dbReference>
<sequence length="328" mass="35842">MEAIDVRKEFAVGRHSWRSPRRQKVTAVAGVTLSISAGETLSLVGESGCGKSTLARCLVRLHDITAGRILIDGVDIAGLSRRRMQGVRRRIQMVFQDPGASLNPRRRIGDLIAEPLRIHFKAAPAQIEARVAELMEQVGLSAHQRDRFPHELSGGQRQRASIARALAVRPAVIVADEPVSALDVSVRAQIINLLAELQETLGLAYIFISHDLSVVRQVSHRVAVMYLGSIVETGTTGQLYEAPAHPYTQALLSAVPVPAYGARRERIVLKGDVPSPMNPPQGCGFHPRCRHATRLCREVRPALETLPDGRNVACHHPLPPPLRAEASH</sequence>
<keyword evidence="8" id="KW-1185">Reference proteome</keyword>
<keyword evidence="3" id="KW-0813">Transport</keyword>
<dbReference type="KEGG" id="hadh:FRZ61_05490"/>
<dbReference type="FunFam" id="3.40.50.300:FF:000016">
    <property type="entry name" value="Oligopeptide ABC transporter ATP-binding component"/>
    <property type="match status" value="1"/>
</dbReference>
<dbReference type="GO" id="GO:0055085">
    <property type="term" value="P:transmembrane transport"/>
    <property type="evidence" value="ECO:0007669"/>
    <property type="project" value="UniProtKB-ARBA"/>
</dbReference>
<evidence type="ECO:0000256" key="5">
    <source>
        <dbReference type="ARBA" id="ARBA00022840"/>
    </source>
</evidence>
<name>A0A5J6MTQ1_9PROT</name>
<evidence type="ECO:0000256" key="3">
    <source>
        <dbReference type="ARBA" id="ARBA00022448"/>
    </source>
</evidence>
<evidence type="ECO:0000256" key="4">
    <source>
        <dbReference type="ARBA" id="ARBA00022741"/>
    </source>
</evidence>
<dbReference type="CDD" id="cd03257">
    <property type="entry name" value="ABC_NikE_OppD_transporters"/>
    <property type="match status" value="1"/>
</dbReference>
<dbReference type="InterPro" id="IPR017871">
    <property type="entry name" value="ABC_transporter-like_CS"/>
</dbReference>